<evidence type="ECO:0000259" key="12">
    <source>
        <dbReference type="PROSITE" id="PS50146"/>
    </source>
</evidence>
<evidence type="ECO:0000256" key="8">
    <source>
        <dbReference type="ARBA" id="ARBA00022842"/>
    </source>
</evidence>
<dbReference type="InterPro" id="IPR045540">
    <property type="entry name" value="YegS/DAGK_C"/>
</dbReference>
<keyword evidence="4" id="KW-0479">Metal-binding</keyword>
<dbReference type="GO" id="GO:0016301">
    <property type="term" value="F:kinase activity"/>
    <property type="evidence" value="ECO:0007669"/>
    <property type="project" value="UniProtKB-KW"/>
</dbReference>
<dbReference type="GO" id="GO:0005524">
    <property type="term" value="F:ATP binding"/>
    <property type="evidence" value="ECO:0007669"/>
    <property type="project" value="UniProtKB-KW"/>
</dbReference>
<evidence type="ECO:0000256" key="3">
    <source>
        <dbReference type="ARBA" id="ARBA00022679"/>
    </source>
</evidence>
<dbReference type="EMBL" id="VWSH01000001">
    <property type="protein sequence ID" value="KAA5537020.1"/>
    <property type="molecule type" value="Genomic_DNA"/>
</dbReference>
<dbReference type="NCBIfam" id="TIGR00147">
    <property type="entry name" value="YegS/Rv2252/BmrU family lipid kinase"/>
    <property type="match status" value="1"/>
</dbReference>
<dbReference type="GO" id="GO:0046872">
    <property type="term" value="F:metal ion binding"/>
    <property type="evidence" value="ECO:0007669"/>
    <property type="project" value="UniProtKB-KW"/>
</dbReference>
<accession>A0A5M6CRM3</accession>
<evidence type="ECO:0000256" key="5">
    <source>
        <dbReference type="ARBA" id="ARBA00022741"/>
    </source>
</evidence>
<dbReference type="Pfam" id="PF19279">
    <property type="entry name" value="YegS_C"/>
    <property type="match status" value="1"/>
</dbReference>
<evidence type="ECO:0000256" key="4">
    <source>
        <dbReference type="ARBA" id="ARBA00022723"/>
    </source>
</evidence>
<dbReference type="Pfam" id="PF00781">
    <property type="entry name" value="DAGK_cat"/>
    <property type="match status" value="1"/>
</dbReference>
<dbReference type="SUPFAM" id="SSF111331">
    <property type="entry name" value="NAD kinase/diacylglycerol kinase-like"/>
    <property type="match status" value="1"/>
</dbReference>
<evidence type="ECO:0000256" key="2">
    <source>
        <dbReference type="ARBA" id="ARBA00022516"/>
    </source>
</evidence>
<keyword evidence="14" id="KW-1185">Reference proteome</keyword>
<dbReference type="InterPro" id="IPR016064">
    <property type="entry name" value="NAD/diacylglycerol_kinase_sf"/>
</dbReference>
<feature type="domain" description="DAGKc" evidence="12">
    <location>
        <begin position="1"/>
        <end position="129"/>
    </location>
</feature>
<keyword evidence="5" id="KW-0547">Nucleotide-binding</keyword>
<keyword evidence="6 13" id="KW-0418">Kinase</keyword>
<evidence type="ECO:0000313" key="14">
    <source>
        <dbReference type="Proteomes" id="UP000323632"/>
    </source>
</evidence>
<dbReference type="Gene3D" id="2.60.200.40">
    <property type="match status" value="1"/>
</dbReference>
<reference evidence="13 14" key="1">
    <citation type="submission" date="2019-09" db="EMBL/GenBank/DDBJ databases">
        <title>Genome sequence and assembly of Taibaiella sp.</title>
        <authorList>
            <person name="Chhetri G."/>
        </authorList>
    </citation>
    <scope>NUCLEOTIDE SEQUENCE [LARGE SCALE GENOMIC DNA]</scope>
    <source>
        <strain evidence="13 14">KVB11</strain>
    </source>
</reference>
<proteinExistence type="predicted"/>
<evidence type="ECO:0000256" key="1">
    <source>
        <dbReference type="ARBA" id="ARBA00001946"/>
    </source>
</evidence>
<organism evidence="13 14">
    <name type="scientific">Taibaiella lutea</name>
    <dbReference type="NCBI Taxonomy" id="2608001"/>
    <lineage>
        <taxon>Bacteria</taxon>
        <taxon>Pseudomonadati</taxon>
        <taxon>Bacteroidota</taxon>
        <taxon>Chitinophagia</taxon>
        <taxon>Chitinophagales</taxon>
        <taxon>Chitinophagaceae</taxon>
        <taxon>Taibaiella</taxon>
    </lineage>
</organism>
<keyword evidence="8" id="KW-0460">Magnesium</keyword>
<evidence type="ECO:0000256" key="6">
    <source>
        <dbReference type="ARBA" id="ARBA00022777"/>
    </source>
</evidence>
<dbReference type="PANTHER" id="PTHR12358:SF106">
    <property type="entry name" value="LIPID KINASE YEGS"/>
    <property type="match status" value="1"/>
</dbReference>
<evidence type="ECO:0000313" key="13">
    <source>
        <dbReference type="EMBL" id="KAA5537020.1"/>
    </source>
</evidence>
<dbReference type="InterPro" id="IPR005218">
    <property type="entry name" value="Diacylglycerol/lipid_kinase"/>
</dbReference>
<keyword evidence="3" id="KW-0808">Transferase</keyword>
<dbReference type="GO" id="GO:0008654">
    <property type="term" value="P:phospholipid biosynthetic process"/>
    <property type="evidence" value="ECO:0007669"/>
    <property type="project" value="UniProtKB-KW"/>
</dbReference>
<dbReference type="SMART" id="SM00046">
    <property type="entry name" value="DAGKc"/>
    <property type="match status" value="1"/>
</dbReference>
<gene>
    <name evidence="13" type="ORF">F0919_04935</name>
</gene>
<dbReference type="InterPro" id="IPR001206">
    <property type="entry name" value="Diacylglycerol_kinase_cat_dom"/>
</dbReference>
<keyword evidence="9" id="KW-0443">Lipid metabolism</keyword>
<comment type="caution">
    <text evidence="13">The sequence shown here is derived from an EMBL/GenBank/DDBJ whole genome shotgun (WGS) entry which is preliminary data.</text>
</comment>
<dbReference type="Proteomes" id="UP000323632">
    <property type="component" value="Unassembled WGS sequence"/>
</dbReference>
<name>A0A5M6CRM3_9BACT</name>
<dbReference type="AlphaFoldDB" id="A0A5M6CRM3"/>
<protein>
    <submittedName>
        <fullName evidence="13">Diacylglycerol kinase family lipid kinase</fullName>
    </submittedName>
</protein>
<keyword evidence="11" id="KW-1208">Phospholipid metabolism</keyword>
<dbReference type="InterPro" id="IPR017438">
    <property type="entry name" value="ATP-NAD_kinase_N"/>
</dbReference>
<comment type="cofactor">
    <cofactor evidence="1">
        <name>Mg(2+)</name>
        <dbReference type="ChEBI" id="CHEBI:18420"/>
    </cofactor>
</comment>
<dbReference type="InterPro" id="IPR050187">
    <property type="entry name" value="Lipid_Phosphate_FormReg"/>
</dbReference>
<dbReference type="Gene3D" id="3.40.50.10330">
    <property type="entry name" value="Probable inorganic polyphosphate/atp-NAD kinase, domain 1"/>
    <property type="match status" value="1"/>
</dbReference>
<dbReference type="PROSITE" id="PS50146">
    <property type="entry name" value="DAGK"/>
    <property type="match status" value="1"/>
</dbReference>
<keyword evidence="10" id="KW-0594">Phospholipid biosynthesis</keyword>
<dbReference type="GO" id="GO:0005886">
    <property type="term" value="C:plasma membrane"/>
    <property type="evidence" value="ECO:0007669"/>
    <property type="project" value="TreeGrafter"/>
</dbReference>
<dbReference type="PANTHER" id="PTHR12358">
    <property type="entry name" value="SPHINGOSINE KINASE"/>
    <property type="match status" value="1"/>
</dbReference>
<evidence type="ECO:0000256" key="7">
    <source>
        <dbReference type="ARBA" id="ARBA00022840"/>
    </source>
</evidence>
<keyword evidence="2" id="KW-0444">Lipid biosynthesis</keyword>
<evidence type="ECO:0000256" key="10">
    <source>
        <dbReference type="ARBA" id="ARBA00023209"/>
    </source>
</evidence>
<evidence type="ECO:0000256" key="11">
    <source>
        <dbReference type="ARBA" id="ARBA00023264"/>
    </source>
</evidence>
<sequence>MKKILFIINPKSGMDRVKALKSLIDQNLDHSIFEYKIAHTEYAKHGTEIARQGAADGFHIIVAVGGDGSVNDVIAGLHNTNAALAIIPKGSGNGLARSMKIPLDSAKAIQLINKEKKITIDLGKADGKIFVSNAGVGFDALVARKFAKSNRRGMAIYSWIVTKYLWMYKEKVWQIEVDGTPIKEKAFILTVANAAQFGYNFKIAPHADLQDGLFDIVIIKKYPKILGAVIAIRAFNGSILKSKYVLHFKGRSITIRHPELSLLQMDGDVYKCGTEVKIEMQPASLHVIIP</sequence>
<dbReference type="RefSeq" id="WP_150031596.1">
    <property type="nucleotide sequence ID" value="NZ_VWSH01000001.1"/>
</dbReference>
<evidence type="ECO:0000256" key="9">
    <source>
        <dbReference type="ARBA" id="ARBA00023098"/>
    </source>
</evidence>
<keyword evidence="7" id="KW-0067">ATP-binding</keyword>